<feature type="compositionally biased region" description="Basic and acidic residues" evidence="10">
    <location>
        <begin position="58"/>
        <end position="74"/>
    </location>
</feature>
<dbReference type="Pfam" id="PF03734">
    <property type="entry name" value="YkuD"/>
    <property type="match status" value="1"/>
</dbReference>
<feature type="active site" description="Nucleophile" evidence="9">
    <location>
        <position position="275"/>
    </location>
</feature>
<feature type="signal peptide" evidence="11">
    <location>
        <begin position="1"/>
        <end position="23"/>
    </location>
</feature>
<dbReference type="OrthoDB" id="9795305at2"/>
<dbReference type="GO" id="GO:0016757">
    <property type="term" value="F:glycosyltransferase activity"/>
    <property type="evidence" value="ECO:0007669"/>
    <property type="project" value="UniProtKB-KW"/>
</dbReference>
<dbReference type="EMBL" id="PXYL01000007">
    <property type="protein sequence ID" value="PSJ59867.1"/>
    <property type="molecule type" value="Genomic_DNA"/>
</dbReference>
<evidence type="ECO:0000313" key="14">
    <source>
        <dbReference type="Proteomes" id="UP000240653"/>
    </source>
</evidence>
<dbReference type="GO" id="GO:0071555">
    <property type="term" value="P:cell wall organization"/>
    <property type="evidence" value="ECO:0007669"/>
    <property type="project" value="UniProtKB-UniRule"/>
</dbReference>
<evidence type="ECO:0000256" key="2">
    <source>
        <dbReference type="ARBA" id="ARBA00005992"/>
    </source>
</evidence>
<dbReference type="InterPro" id="IPR005490">
    <property type="entry name" value="LD_TPept_cat_dom"/>
</dbReference>
<dbReference type="UniPathway" id="UPA00219"/>
<dbReference type="Gene3D" id="2.40.440.10">
    <property type="entry name" value="L,D-transpeptidase catalytic domain-like"/>
    <property type="match status" value="1"/>
</dbReference>
<evidence type="ECO:0000256" key="6">
    <source>
        <dbReference type="ARBA" id="ARBA00022960"/>
    </source>
</evidence>
<dbReference type="PROSITE" id="PS52029">
    <property type="entry name" value="LD_TPASE"/>
    <property type="match status" value="1"/>
</dbReference>
<accession>A0A2P7SBK5</accession>
<keyword evidence="11" id="KW-0732">Signal</keyword>
<dbReference type="Proteomes" id="UP000240653">
    <property type="component" value="Unassembled WGS sequence"/>
</dbReference>
<dbReference type="GO" id="GO:0018104">
    <property type="term" value="P:peptidoglycan-protein cross-linking"/>
    <property type="evidence" value="ECO:0007669"/>
    <property type="project" value="TreeGrafter"/>
</dbReference>
<evidence type="ECO:0000259" key="12">
    <source>
        <dbReference type="PROSITE" id="PS52029"/>
    </source>
</evidence>
<comment type="similarity">
    <text evidence="2">Belongs to the YkuD family.</text>
</comment>
<gene>
    <name evidence="13" type="ORF">C7I85_16160</name>
</gene>
<dbReference type="GO" id="GO:0071972">
    <property type="term" value="F:peptidoglycan L,D-transpeptidase activity"/>
    <property type="evidence" value="ECO:0007669"/>
    <property type="project" value="TreeGrafter"/>
</dbReference>
<protein>
    <submittedName>
        <fullName evidence="13">L,D-transpeptidase</fullName>
    </submittedName>
</protein>
<feature type="region of interest" description="Disordered" evidence="10">
    <location>
        <begin position="42"/>
        <end position="102"/>
    </location>
</feature>
<dbReference type="AlphaFoldDB" id="A0A2P7SBK5"/>
<keyword evidence="14" id="KW-1185">Reference proteome</keyword>
<reference evidence="13 14" key="1">
    <citation type="submission" date="2018-03" db="EMBL/GenBank/DDBJ databases">
        <title>The draft genome of Mesorhizobium soli JCM 19897.</title>
        <authorList>
            <person name="Li L."/>
            <person name="Liu L."/>
            <person name="Liang L."/>
            <person name="Wang T."/>
            <person name="Zhang X."/>
        </authorList>
    </citation>
    <scope>NUCLEOTIDE SEQUENCE [LARGE SCALE GENOMIC DNA]</scope>
    <source>
        <strain evidence="13 14">JCM 19897</strain>
    </source>
</reference>
<feature type="chain" id="PRO_5015124552" evidence="11">
    <location>
        <begin position="24"/>
        <end position="299"/>
    </location>
</feature>
<evidence type="ECO:0000256" key="7">
    <source>
        <dbReference type="ARBA" id="ARBA00022984"/>
    </source>
</evidence>
<dbReference type="GO" id="GO:0008360">
    <property type="term" value="P:regulation of cell shape"/>
    <property type="evidence" value="ECO:0007669"/>
    <property type="project" value="UniProtKB-UniRule"/>
</dbReference>
<evidence type="ECO:0000256" key="4">
    <source>
        <dbReference type="ARBA" id="ARBA00022679"/>
    </source>
</evidence>
<feature type="domain" description="L,D-TPase catalytic" evidence="12">
    <location>
        <begin position="162"/>
        <end position="299"/>
    </location>
</feature>
<evidence type="ECO:0000256" key="11">
    <source>
        <dbReference type="SAM" id="SignalP"/>
    </source>
</evidence>
<evidence type="ECO:0000256" key="8">
    <source>
        <dbReference type="ARBA" id="ARBA00023316"/>
    </source>
</evidence>
<dbReference type="RefSeq" id="WP_106725009.1">
    <property type="nucleotide sequence ID" value="NZ_PXYL01000007.1"/>
</dbReference>
<keyword evidence="7 9" id="KW-0573">Peptidoglycan synthesis</keyword>
<comment type="caution">
    <text evidence="13">The sequence shown here is derived from an EMBL/GenBank/DDBJ whole genome shotgun (WGS) entry which is preliminary data.</text>
</comment>
<dbReference type="CDD" id="cd16913">
    <property type="entry name" value="YkuD_like"/>
    <property type="match status" value="1"/>
</dbReference>
<evidence type="ECO:0000256" key="1">
    <source>
        <dbReference type="ARBA" id="ARBA00004752"/>
    </source>
</evidence>
<organism evidence="13 14">
    <name type="scientific">Pseudaminobacter soli</name>
    <name type="common">ex Li et al. 2025</name>
    <dbReference type="NCBI Taxonomy" id="1295366"/>
    <lineage>
        <taxon>Bacteria</taxon>
        <taxon>Pseudomonadati</taxon>
        <taxon>Pseudomonadota</taxon>
        <taxon>Alphaproteobacteria</taxon>
        <taxon>Hyphomicrobiales</taxon>
        <taxon>Phyllobacteriaceae</taxon>
        <taxon>Pseudaminobacter</taxon>
    </lineage>
</organism>
<sequence length="299" mass="32818">MHIRSLVALGISAAIGFSVPAYAETTRANTYLAPSKAVEADVKSDSVQKKKKLTSKQKAKEAEKLAAKEAKTNKAELTTGAITDPSMISRTGNNGELRSEGNGRPQGSFLAMLFGGDPAAPAMLPQTRALDAVLEQRQSKKQFKVKADFEPQEVAFSGYDRGTIVIDTKARYLYLVESSSTARRYAIAVGREGLEFRGTAKVGDKQEWPRWIPTQDMQKRDPKKYGQYKEGMNGGPDNPLGARAIYLYQGKSDTHIRIHGTNQPQTIGTNSSNGCFRMVNDHVIDLYNRVKMGTEVVVL</sequence>
<evidence type="ECO:0000256" key="5">
    <source>
        <dbReference type="ARBA" id="ARBA00022801"/>
    </source>
</evidence>
<keyword evidence="5" id="KW-0378">Hydrolase</keyword>
<feature type="active site" description="Proton donor/acceptor" evidence="9">
    <location>
        <position position="259"/>
    </location>
</feature>
<dbReference type="FunFam" id="2.40.440.10:FF:000002">
    <property type="entry name" value="L,D-transpeptidase ErfK/SrfK"/>
    <property type="match status" value="1"/>
</dbReference>
<evidence type="ECO:0000256" key="10">
    <source>
        <dbReference type="SAM" id="MobiDB-lite"/>
    </source>
</evidence>
<keyword evidence="6 9" id="KW-0133">Cell shape</keyword>
<name>A0A2P7SBK5_9HYPH</name>
<dbReference type="PANTHER" id="PTHR30582:SF24">
    <property type="entry name" value="L,D-TRANSPEPTIDASE ERFK_SRFK-RELATED"/>
    <property type="match status" value="1"/>
</dbReference>
<evidence type="ECO:0000256" key="9">
    <source>
        <dbReference type="PROSITE-ProRule" id="PRU01373"/>
    </source>
</evidence>
<dbReference type="InterPro" id="IPR038063">
    <property type="entry name" value="Transpep_catalytic_dom"/>
</dbReference>
<evidence type="ECO:0000256" key="3">
    <source>
        <dbReference type="ARBA" id="ARBA00022676"/>
    </source>
</evidence>
<proteinExistence type="inferred from homology"/>
<feature type="compositionally biased region" description="Polar residues" evidence="10">
    <location>
        <begin position="86"/>
        <end position="96"/>
    </location>
</feature>
<keyword evidence="3" id="KW-0328">Glycosyltransferase</keyword>
<evidence type="ECO:0000313" key="13">
    <source>
        <dbReference type="EMBL" id="PSJ59867.1"/>
    </source>
</evidence>
<dbReference type="SUPFAM" id="SSF141523">
    <property type="entry name" value="L,D-transpeptidase catalytic domain-like"/>
    <property type="match status" value="1"/>
</dbReference>
<keyword evidence="4" id="KW-0808">Transferase</keyword>
<dbReference type="GO" id="GO:0005576">
    <property type="term" value="C:extracellular region"/>
    <property type="evidence" value="ECO:0007669"/>
    <property type="project" value="TreeGrafter"/>
</dbReference>
<keyword evidence="8 9" id="KW-0961">Cell wall biogenesis/degradation</keyword>
<dbReference type="InterPro" id="IPR050979">
    <property type="entry name" value="LD-transpeptidase"/>
</dbReference>
<comment type="pathway">
    <text evidence="1 9">Cell wall biogenesis; peptidoglycan biosynthesis.</text>
</comment>
<dbReference type="PANTHER" id="PTHR30582">
    <property type="entry name" value="L,D-TRANSPEPTIDASE"/>
    <property type="match status" value="1"/>
</dbReference>